<comment type="caution">
    <text evidence="1">The sequence shown here is derived from an EMBL/GenBank/DDBJ whole genome shotgun (WGS) entry which is preliminary data.</text>
</comment>
<dbReference type="Proteomes" id="UP000789525">
    <property type="component" value="Unassembled WGS sequence"/>
</dbReference>
<organism evidence="1 2">
    <name type="scientific">Acaulospora colombiana</name>
    <dbReference type="NCBI Taxonomy" id="27376"/>
    <lineage>
        <taxon>Eukaryota</taxon>
        <taxon>Fungi</taxon>
        <taxon>Fungi incertae sedis</taxon>
        <taxon>Mucoromycota</taxon>
        <taxon>Glomeromycotina</taxon>
        <taxon>Glomeromycetes</taxon>
        <taxon>Diversisporales</taxon>
        <taxon>Acaulosporaceae</taxon>
        <taxon>Acaulospora</taxon>
    </lineage>
</organism>
<gene>
    <name evidence="1" type="ORF">ACOLOM_LOCUS1837</name>
</gene>
<dbReference type="EMBL" id="CAJVPT010002179">
    <property type="protein sequence ID" value="CAG8476933.1"/>
    <property type="molecule type" value="Genomic_DNA"/>
</dbReference>
<protein>
    <submittedName>
        <fullName evidence="1">5442_t:CDS:1</fullName>
    </submittedName>
</protein>
<proteinExistence type="predicted"/>
<accession>A0ACA9KJ84</accession>
<name>A0ACA9KJ84_9GLOM</name>
<sequence>MDGKQLIELFDDFASSQDNDGKARDALFDGCLNASTRELDDFFNELSDLLPHSLDTYLPALINYLSYPRNRSSTSDFASILINVVIARNLRYFDTSGFGELLYYCIELLWQTCDKKIAVQAINRLFDAILDAHGVFGILISEAFGHHCLKRVLFDFNMINRIERDKLLRAADVISSLVDKCSVHANAPSQLSERLFMYKACTELSETLNSYQSAERAILNTKKNLVLPTLGEMVKHEKKRSSEKQDRDREQNTRNSVVVKNLPPFSTRDEQHLSLLGMTAPQKLSELTNFLRTLEQQKINLLGDLMKFLPCSSCHDHALVYFSPEKYSVEEESMDYTSSENLFRLPFEFSNDDKLGPWDVLLSEDAVKDMRQLESPLKTKAVMKKLGHISSGAWDRHGLRCTIANPSSSNSVDVYEILLPEQDELRIFWQVDRGFSTRSQSFKQLVRIWTVTANQEQICETLKNLEMVHQVYTPVHIQQCATGNNEIVFPRVFEDDEVKSADDRLCDQQADDERLLKNLFKSLVLGGSDFTFQVSKTEYEIINHPKSAIIVGRSGTGKTTCIIFRLIASYLKELSCKIHKTPSSHHRRQIFITVSPTLCLRVKQYFNQLRRSAVLAGKKMSLTQFYEYMKEREESGDLDQPDIELIEEDDEEKVLGDIPNSFDQLSEHHFPLFITYGKFSKMLEGTYGIDVSKLWTAKYQKFITDDTNEGEEFIPPKISFADTSDESWRHFVDFRLFQKKYWPHISRKKLDCALVYSEFSIIKGSNPDVDHLSREDYRAVNIKKHPIFYDRDMIYDIFERYERMKILNHDYDLMDRTLATLRCAKKKAIGGHQIHEVYVDECQDNQHNVLPADPLSVSKASNNSTVDVNQLLYQWELSRTQANNGPYKFIKPKRFELNTNYRSHNGILRLAASVIDLIRNFFPDSIDRMPREMGEVGGPRPIIFEGFHAEKFHFSAFSAGNHSEFGADQVIIVRDDEAKKRVRALIGKVGLVLTVFEAKGMEFNDVLLYNFFTDSPALLKWRVILSVLSNYSGGIQTFSVEKHYIISSELKHLYVAVTRARERIWIFDENAELSEPIRTYWKYHGLVKVVKGADELSVFPTLAKKSSTSEWEKRGKSFFEQRLYDQAIFCFEKSENKEKLDLSNAYYLQQIARDSIYDSDEEVVKSNFISAALQFIKCSRPTQAASCYMSVNMYEEAGDVLVEWKMFEPAADCYHKGKIWRKAGEYYEKANKYTKAVVSYKDGGDYETVIDLMKRQEIEKNTFYRLARLINIHFIREGKEEMSKKALSLLSQEEQAELLKDHAPNEFLKVCEKSSEFRIAAKYLRSQGEFEKAAHMFTHSNDKDDIIESLECFLHLCRANVLKNTISNISSPNHLPELRSLLYKVHGVIKKKILSKQQITLKNEFQLYINYLNNDLDKVRECMQFFRERQDLASEFYAINVWLHMRSNIEIKYWRERLQCLLRLCEITFPLIVPRRDGNVEKIRDDFEKILFVSVVDGRPRERRIHLDSPLIHFMDEMQDENPGKDPAEIIDDRHVYDVDIVHWKISRFLASYIFELIEEAHRKGLNIPNITSIICSNSVSCRQKCSFYHAIPTPSVICQRLELGFLQYNVMRQLDILYRRRVLPKDEQSKLVLRFQRCWAEKLVEAHIRYQTPQTSCSEITHMMLTKLPKIVRTGFISLAHRIWLNSIFKNVGDFGTMLKCIFVLQQLRDYWGINKFHWEMSRTQRLYRSKSLPVGFELNDRSSQAIPVGRRLSSFFLFSRGNKVKEAISNARVFIQYAIENIRLVSIVEIHAFGDLVSLMEFTLFLILANSPGTCDFCLPRAYLFSYFNAFNVKSLLPSHAGYHRTDFLGAIETLLNQTQRLLLHEDTKYPNVILRLIRLLVLIGLNESTLISRVLNLFRYLTKEPRFKNYKYIVEKNTGRLWEILINDLKETGCDSLVNVYYDCGGKSRFSVFEKYGTTKLSYNSIEGFHSSLRRMMSSTEERIATAPENQSLTKQSEINEQNETPMAISFVGDEDEQSIDLNMVQETTIEMQSRFLKIQLSPKAREAAAKIQIWFRRIYERQKSRKSYNDQTLSRIYNEMLGFCRNSLHWKAVVRQKGKRVVLKYNILLKGPTVDIIVKLTKLQNEMDTIKYKLKKAINDRRIDNMKLEKLLELEDKLKDEYEEKVDQALKSVLPNTNIAKHKEANIKWLKNQLQQAKDIIDEILEWKDECKTAMKSTSFEPDYYQY</sequence>
<evidence type="ECO:0000313" key="1">
    <source>
        <dbReference type="EMBL" id="CAG8476933.1"/>
    </source>
</evidence>
<evidence type="ECO:0000313" key="2">
    <source>
        <dbReference type="Proteomes" id="UP000789525"/>
    </source>
</evidence>
<keyword evidence="2" id="KW-1185">Reference proteome</keyword>
<reference evidence="1" key="1">
    <citation type="submission" date="2021-06" db="EMBL/GenBank/DDBJ databases">
        <authorList>
            <person name="Kallberg Y."/>
            <person name="Tangrot J."/>
            <person name="Rosling A."/>
        </authorList>
    </citation>
    <scope>NUCLEOTIDE SEQUENCE</scope>
    <source>
        <strain evidence="1">CL356</strain>
    </source>
</reference>